<organism evidence="1 2">
    <name type="scientific">Gongylonema pulchrum</name>
    <dbReference type="NCBI Taxonomy" id="637853"/>
    <lineage>
        <taxon>Eukaryota</taxon>
        <taxon>Metazoa</taxon>
        <taxon>Ecdysozoa</taxon>
        <taxon>Nematoda</taxon>
        <taxon>Chromadorea</taxon>
        <taxon>Rhabditida</taxon>
        <taxon>Spirurina</taxon>
        <taxon>Spiruromorpha</taxon>
        <taxon>Spiruroidea</taxon>
        <taxon>Gongylonematidae</taxon>
        <taxon>Gongylonema</taxon>
    </lineage>
</organism>
<dbReference type="AlphaFoldDB" id="A0A3P6QYZ3"/>
<sequence length="72" mass="7947">MLERRINLFAAPWDDAVAAAVARSIASSVSSRVVAPSQARMEIELSDIVFRSVSTDEVTSNSLNFPHLEYHN</sequence>
<proteinExistence type="predicted"/>
<dbReference type="EMBL" id="UYRT01016160">
    <property type="protein sequence ID" value="VDK55712.1"/>
    <property type="molecule type" value="Genomic_DNA"/>
</dbReference>
<evidence type="ECO:0000313" key="1">
    <source>
        <dbReference type="EMBL" id="VDK55712.1"/>
    </source>
</evidence>
<name>A0A3P6QYZ3_9BILA</name>
<gene>
    <name evidence="1" type="ORF">GPUH_LOCUS6699</name>
</gene>
<evidence type="ECO:0000313" key="2">
    <source>
        <dbReference type="Proteomes" id="UP000271098"/>
    </source>
</evidence>
<reference evidence="1 2" key="1">
    <citation type="submission" date="2018-11" db="EMBL/GenBank/DDBJ databases">
        <authorList>
            <consortium name="Pathogen Informatics"/>
        </authorList>
    </citation>
    <scope>NUCLEOTIDE SEQUENCE [LARGE SCALE GENOMIC DNA]</scope>
</reference>
<accession>A0A3P6QYZ3</accession>
<dbReference type="Proteomes" id="UP000271098">
    <property type="component" value="Unassembled WGS sequence"/>
</dbReference>
<protein>
    <submittedName>
        <fullName evidence="1">Uncharacterized protein</fullName>
    </submittedName>
</protein>
<keyword evidence="2" id="KW-1185">Reference proteome</keyword>